<feature type="compositionally biased region" description="Low complexity" evidence="7">
    <location>
        <begin position="173"/>
        <end position="199"/>
    </location>
</feature>
<evidence type="ECO:0000256" key="7">
    <source>
        <dbReference type="SAM" id="MobiDB-lite"/>
    </source>
</evidence>
<keyword evidence="3" id="KW-0677">Repeat</keyword>
<feature type="compositionally biased region" description="Polar residues" evidence="7">
    <location>
        <begin position="58"/>
        <end position="86"/>
    </location>
</feature>
<dbReference type="SUPFAM" id="SSF51445">
    <property type="entry name" value="(Trans)glycosidases"/>
    <property type="match status" value="1"/>
</dbReference>
<dbReference type="Pfam" id="PF07745">
    <property type="entry name" value="Glyco_hydro_53"/>
    <property type="match status" value="1"/>
</dbReference>
<evidence type="ECO:0000256" key="1">
    <source>
        <dbReference type="ARBA" id="ARBA00010687"/>
    </source>
</evidence>
<dbReference type="NCBIfam" id="TIGR03715">
    <property type="entry name" value="KxYKxGKxW"/>
    <property type="match status" value="1"/>
</dbReference>
<feature type="region of interest" description="Disordered" evidence="7">
    <location>
        <begin position="1439"/>
        <end position="1466"/>
    </location>
</feature>
<dbReference type="EMBL" id="DXFP01000019">
    <property type="protein sequence ID" value="HIX01609.1"/>
    <property type="molecule type" value="Genomic_DNA"/>
</dbReference>
<dbReference type="InterPro" id="IPR022263">
    <property type="entry name" value="KxYKxGKxW"/>
</dbReference>
<name>A0A9D1UWC7_9LACO</name>
<proteinExistence type="inferred from homology"/>
<comment type="similarity">
    <text evidence="1 6">Belongs to the glycosyl hydrolase 53 family.</text>
</comment>
<dbReference type="Proteomes" id="UP000823963">
    <property type="component" value="Unassembled WGS sequence"/>
</dbReference>
<dbReference type="Pfam" id="PF19258">
    <property type="entry name" value="KxYKxGKxW_sig"/>
    <property type="match status" value="1"/>
</dbReference>
<dbReference type="InterPro" id="IPR017853">
    <property type="entry name" value="GH"/>
</dbReference>
<comment type="caution">
    <text evidence="8">The sequence shown here is derived from an EMBL/GenBank/DDBJ whole genome shotgun (WGS) entry which is preliminary data.</text>
</comment>
<feature type="region of interest" description="Disordered" evidence="7">
    <location>
        <begin position="38"/>
        <end position="202"/>
    </location>
</feature>
<evidence type="ECO:0000256" key="3">
    <source>
        <dbReference type="ARBA" id="ARBA00022737"/>
    </source>
</evidence>
<gene>
    <name evidence="8" type="ORF">H9861_02520</name>
</gene>
<keyword evidence="2" id="KW-0732">Signal</keyword>
<sequence length="1590" mass="177389">MERKKRFKMYKSGKNWVIAPIVFFGLTAGLTAHDTVKADSVSNTSDSQTTTQSKTDSLANQQTVALKSSQSSAQDTAKTRVNTNLMATSQQSKAAAQDTTAKTSSSAKSSSAKSSTSVNSNNSQTKQTQLAAVPTNNNTVKNTKSSTPAAKTNTKAVDNNQVQAKTTDNKVETNNTQKAAASNQTASSSQKINKAQQAQQHDDAVQIKQNGQWYLQNKETKKNYTGFQYIKDQNKTVYYNPESGAMVYGQQKIKNNWYYFDKVTGAMQFGYKWLNEQKKEVYYDPNKGNMVYGQQKINGHWQYFDTVTGAQAKAKYVWIANQKKEVYYDGSGNMVYGQQKIKGKWQFFDQVTGAQAKNKFVNIKNQNKTVYYDRLGNMVYGQQKIKGHWYNFDKVTGAMSRGITYIPGQHKLVYYNNNGQMQYGKHKIAGKTYNFDKVTGALKLHGQQKIAGHWYNFDRNGNPITGYVWIKNQKKEVYYNPNTAQMVYGQQKIKGKWQFFDTTTGAQAKNKYIWIKEQNKEVYYDRLGNMVYGQQKINGKWQYFDKVTGAQAKNKYIWIADQKKEVYYDRLGNMVYGQQKLYGKWQYFDKITGAQAKNKYVWIKEQNKEVYYDKDGNMVYGQQQINGKWQYFDKVTGAQVKNNFQYIDDQHKLCYYDGLGNMVYGWQTINGQKYYFNTVTGALEPQNSEVAQYRDDVASQINHILNSQGKAQMDADWKGNQNNYQAFGLHDTAQLVAQGDLKNDEQSIEINLQNNQLMNGTAKAYQVTVSAPNKEQAAQQAAQKIVSMLGNDASNWKALGVGATIQDANNSKNWNTTVIFYNKDKQSNFVKKTSNVQYKITNVYNAPGVSAIVKDGLTTGSMNPADLVNAGLTDTAKAVLTGIQGNTISSENLEALANTVGGMTKAFIGTTTYYDEAGNPYHYEYWLDGDQEAGKQQEVANDNKDVKFGDTVTLNYNATLVYGKASVTSNDESTKPSTEMTAQEVTDAFKNGTETGLRYDKVVVKPIEGMSEDMIRGVDISSYKSLEDAGVQFYDFNGNPASLVKVLHDAGVNYVRLRLWNDPYNADNENYGGGVCDVASELAIAKEAKQYGMKVMLDLQYSDFWADPGKQIVPKAWKNLSVSDIEQEVYQYTRKTLQDFKNAGVDVGMIQIGNEITNGMLGQSTDRDHGGSYQGAWGDTMKAFNICNYLSAGSKAVRAVAPDTKITIQLETPNIDKYTFIMDTLAQHNVDYDVLGSSYYPFWSCADNNGHGLGTGANTPNNLLAVEKMVAEKYHKQFVVLETSWASTTQDADGTGNSIGDSNTKWQNTNAYPVGPQGQVDEIVDMYKQLVAGNGLGAFYWEPAWIPDKAGWVNWQYNDAMSEVFGTGWANSHSVGYSPDSVMYYQGKPAWGGTTWDNMAMFDDHGFPLQSLNVFNGMLHGYTSPDKINYAPLKDITTTVTTPPVNTDNNDNSNNKPGTDPQEQATTQVQYKVVAVYNGPGVDNITVANPEKVGTIVTDMPSSVPGSFTGTKGDKVSTTDINKIYTAIPNENGVDGTNLQKSVEYPNGSGHYYYKYYIQPGFDIAKANENVEYGSPITVNVTATLTWTAE</sequence>
<dbReference type="Gene3D" id="3.20.20.80">
    <property type="entry name" value="Glycosidases"/>
    <property type="match status" value="1"/>
</dbReference>
<evidence type="ECO:0000256" key="4">
    <source>
        <dbReference type="ARBA" id="ARBA00022801"/>
    </source>
</evidence>
<dbReference type="EC" id="3.2.1.89" evidence="6"/>
<dbReference type="GO" id="GO:0015926">
    <property type="term" value="F:glucosidase activity"/>
    <property type="evidence" value="ECO:0007669"/>
    <property type="project" value="InterPro"/>
</dbReference>
<feature type="compositionally biased region" description="Low complexity" evidence="7">
    <location>
        <begin position="1439"/>
        <end position="1455"/>
    </location>
</feature>
<dbReference type="GO" id="GO:0031218">
    <property type="term" value="F:arabinogalactan endo-1,4-beta-galactosidase activity"/>
    <property type="evidence" value="ECO:0007669"/>
    <property type="project" value="UniProtKB-EC"/>
</dbReference>
<feature type="compositionally biased region" description="Low complexity" evidence="7">
    <location>
        <begin position="87"/>
        <end position="148"/>
    </location>
</feature>
<evidence type="ECO:0000256" key="5">
    <source>
        <dbReference type="ARBA" id="ARBA00023295"/>
    </source>
</evidence>
<dbReference type="Pfam" id="PF19127">
    <property type="entry name" value="Choline_bind_3"/>
    <property type="match status" value="5"/>
</dbReference>
<reference evidence="8" key="1">
    <citation type="journal article" date="2021" name="PeerJ">
        <title>Extensive microbial diversity within the chicken gut microbiome revealed by metagenomics and culture.</title>
        <authorList>
            <person name="Gilroy R."/>
            <person name="Ravi A."/>
            <person name="Getino M."/>
            <person name="Pursley I."/>
            <person name="Horton D.L."/>
            <person name="Alikhan N.F."/>
            <person name="Baker D."/>
            <person name="Gharbi K."/>
            <person name="Hall N."/>
            <person name="Watson M."/>
            <person name="Adriaenssens E.M."/>
            <person name="Foster-Nyarko E."/>
            <person name="Jarju S."/>
            <person name="Secka A."/>
            <person name="Antonio M."/>
            <person name="Oren A."/>
            <person name="Chaudhuri R.R."/>
            <person name="La Ragione R."/>
            <person name="Hildebrand F."/>
            <person name="Pallen M.J."/>
        </authorList>
    </citation>
    <scope>NUCLEOTIDE SEQUENCE</scope>
    <source>
        <strain evidence="8">6627</strain>
    </source>
</reference>
<dbReference type="SUPFAM" id="SSF69360">
    <property type="entry name" value="Cell wall binding repeat"/>
    <property type="match status" value="3"/>
</dbReference>
<evidence type="ECO:0000313" key="8">
    <source>
        <dbReference type="EMBL" id="HIX01609.1"/>
    </source>
</evidence>
<comment type="catalytic activity">
    <reaction evidence="6">
        <text>The enzyme specifically hydrolyzes (1-&gt;4)-beta-D-galactosidic linkages in type I arabinogalactans.</text>
        <dbReference type="EC" id="3.2.1.89"/>
    </reaction>
</comment>
<evidence type="ECO:0000256" key="2">
    <source>
        <dbReference type="ARBA" id="ARBA00022729"/>
    </source>
</evidence>
<feature type="compositionally biased region" description="Polar residues" evidence="7">
    <location>
        <begin position="149"/>
        <end position="166"/>
    </location>
</feature>
<reference evidence="8" key="2">
    <citation type="submission" date="2021-04" db="EMBL/GenBank/DDBJ databases">
        <authorList>
            <person name="Gilroy R."/>
        </authorList>
    </citation>
    <scope>NUCLEOTIDE SEQUENCE</scope>
    <source>
        <strain evidence="8">6627</strain>
    </source>
</reference>
<keyword evidence="5 6" id="KW-0326">Glycosidase</keyword>
<dbReference type="GO" id="GO:0045490">
    <property type="term" value="P:pectin catabolic process"/>
    <property type="evidence" value="ECO:0007669"/>
    <property type="project" value="TreeGrafter"/>
</dbReference>
<dbReference type="InterPro" id="IPR018337">
    <property type="entry name" value="Cell_wall/Cho-bd_repeat"/>
</dbReference>
<organism evidence="8 9">
    <name type="scientific">Candidatus Ligilactobacillus excrementigallinarum</name>
    <dbReference type="NCBI Taxonomy" id="2838641"/>
    <lineage>
        <taxon>Bacteria</taxon>
        <taxon>Bacillati</taxon>
        <taxon>Bacillota</taxon>
        <taxon>Bacilli</taxon>
        <taxon>Lactobacillales</taxon>
        <taxon>Lactobacillaceae</taxon>
        <taxon>Ligilactobacillus</taxon>
    </lineage>
</organism>
<dbReference type="PANTHER" id="PTHR34983:SF2">
    <property type="entry name" value="ENDO-BETA-1,4-GALACTANASE"/>
    <property type="match status" value="1"/>
</dbReference>
<dbReference type="Gene3D" id="2.10.270.10">
    <property type="entry name" value="Cholin Binding"/>
    <property type="match status" value="10"/>
</dbReference>
<feature type="compositionally biased region" description="Low complexity" evidence="7">
    <location>
        <begin position="39"/>
        <end position="57"/>
    </location>
</feature>
<accession>A0A9D1UWC7</accession>
<keyword evidence="4 6" id="KW-0378">Hydrolase</keyword>
<protein>
    <recommendedName>
        <fullName evidence="6">Arabinogalactan endo-beta-1,4-galactanase</fullName>
        <ecNumber evidence="6">3.2.1.89</ecNumber>
    </recommendedName>
</protein>
<dbReference type="PANTHER" id="PTHR34983">
    <property type="entry name" value="ARABINOGALACTAN ENDO-BETA-1,4-GALACTANASE A"/>
    <property type="match status" value="1"/>
</dbReference>
<evidence type="ECO:0000256" key="6">
    <source>
        <dbReference type="RuleBase" id="RU361192"/>
    </source>
</evidence>
<dbReference type="InterPro" id="IPR011683">
    <property type="entry name" value="Glyco_hydro_53"/>
</dbReference>
<evidence type="ECO:0000313" key="9">
    <source>
        <dbReference type="Proteomes" id="UP000823963"/>
    </source>
</evidence>